<comment type="similarity">
    <text evidence="2">Belongs to the LuxC family.</text>
</comment>
<gene>
    <name evidence="3" type="ORF">ACFFIX_20985</name>
</gene>
<dbReference type="Proteomes" id="UP001589854">
    <property type="component" value="Unassembled WGS sequence"/>
</dbReference>
<dbReference type="PIRSF" id="PIRSF009414">
    <property type="entry name" value="LuxC"/>
    <property type="match status" value="1"/>
</dbReference>
<evidence type="ECO:0000313" key="4">
    <source>
        <dbReference type="Proteomes" id="UP001589854"/>
    </source>
</evidence>
<dbReference type="SUPFAM" id="SSF53720">
    <property type="entry name" value="ALDH-like"/>
    <property type="match status" value="1"/>
</dbReference>
<accession>A0ABV6GJI6</accession>
<dbReference type="EMBL" id="JBHLVO010000026">
    <property type="protein sequence ID" value="MFC0273863.1"/>
    <property type="molecule type" value="Genomic_DNA"/>
</dbReference>
<evidence type="ECO:0000256" key="1">
    <source>
        <dbReference type="ARBA" id="ARBA00022857"/>
    </source>
</evidence>
<organism evidence="3 4">
    <name type="scientific">Metabacillus herbersteinensis</name>
    <dbReference type="NCBI Taxonomy" id="283816"/>
    <lineage>
        <taxon>Bacteria</taxon>
        <taxon>Bacillati</taxon>
        <taxon>Bacillota</taxon>
        <taxon>Bacilli</taxon>
        <taxon>Bacillales</taxon>
        <taxon>Bacillaceae</taxon>
        <taxon>Metabacillus</taxon>
    </lineage>
</organism>
<dbReference type="EC" id="1.2.1.50" evidence="2"/>
<name>A0ABV6GJI6_9BACI</name>
<evidence type="ECO:0000256" key="2">
    <source>
        <dbReference type="PIRNR" id="PIRNR009414"/>
    </source>
</evidence>
<comment type="catalytic activity">
    <reaction evidence="2">
        <text>a long-chain fatty aldehyde + NADP(+) + CoA = a long-chain fatty acyl-CoA + NADPH + H(+)</text>
        <dbReference type="Rhea" id="RHEA:15437"/>
        <dbReference type="ChEBI" id="CHEBI:15378"/>
        <dbReference type="ChEBI" id="CHEBI:17176"/>
        <dbReference type="ChEBI" id="CHEBI:57287"/>
        <dbReference type="ChEBI" id="CHEBI:57783"/>
        <dbReference type="ChEBI" id="CHEBI:58349"/>
        <dbReference type="ChEBI" id="CHEBI:83139"/>
        <dbReference type="EC" id="1.2.1.50"/>
    </reaction>
</comment>
<sequence>MNETAGYLPNIGEEEFTYKTLVFEGQKETIEVKVPLLTIEQMNKVVDRVKKASAERLKSFSVADIVKLIDQVIEQLLDRTNPYRQKAERMLPIITGYDEELIRLGLTSYLKSFRKQELQRFLVEDFSNPMVLDDFQPRVKRGFSKAVGPDLTVHIWSGNVPGLPLWSLISGLLVKSGNIGKVSSSEPLFAGWFAQLLTEIEPRLADCLAVVWWKGGDEERECSLFKQADVVVGYGGNASLQSLRKRIPISTRFLPFGHKISFGVISKASLDSRKALKTANQAAYDVVRYDQQGCYSPHVIYVQKGGNVSPREFAHYLAHELESFENRYPRRALSIEETTTLASWRQQAELATLTNANNAIVGEKSGAWTVFYEEKGGELLPSCLNRSIKVVAIEEFEDMIKTITSNRSYLQTVGVAAAPKELFHLADLLARAGVTRITGLGNMTSPESGWHHDGRFNLLDLVNMVDIEHTAEEYAESIAPYVD</sequence>
<dbReference type="RefSeq" id="WP_378937588.1">
    <property type="nucleotide sequence ID" value="NZ_JBHLVO010000026.1"/>
</dbReference>
<comment type="caution">
    <text evidence="3">The sequence shown here is derived from an EMBL/GenBank/DDBJ whole genome shotgun (WGS) entry which is preliminary data.</text>
</comment>
<keyword evidence="1 2" id="KW-0521">NADP</keyword>
<protein>
    <recommendedName>
        <fullName evidence="2">Acyl-CoA reductase</fullName>
        <ecNumber evidence="2">1.2.1.50</ecNumber>
    </recommendedName>
</protein>
<keyword evidence="2" id="KW-0560">Oxidoreductase</keyword>
<dbReference type="Pfam" id="PF05893">
    <property type="entry name" value="LuxC"/>
    <property type="match status" value="1"/>
</dbReference>
<keyword evidence="4" id="KW-1185">Reference proteome</keyword>
<dbReference type="InterPro" id="IPR008670">
    <property type="entry name" value="CoA_reduct_LuxC"/>
</dbReference>
<dbReference type="CDD" id="cd07080">
    <property type="entry name" value="ALDH_Acyl-CoA-Red_LuxC"/>
    <property type="match status" value="1"/>
</dbReference>
<evidence type="ECO:0000313" key="3">
    <source>
        <dbReference type="EMBL" id="MFC0273863.1"/>
    </source>
</evidence>
<proteinExistence type="inferred from homology"/>
<dbReference type="InterPro" id="IPR016161">
    <property type="entry name" value="Ald_DH/histidinol_DH"/>
</dbReference>
<reference evidence="3 4" key="1">
    <citation type="submission" date="2024-09" db="EMBL/GenBank/DDBJ databases">
        <authorList>
            <person name="Sun Q."/>
            <person name="Mori K."/>
        </authorList>
    </citation>
    <scope>NUCLEOTIDE SEQUENCE [LARGE SCALE GENOMIC DNA]</scope>
    <source>
        <strain evidence="3 4">CCM 7228</strain>
    </source>
</reference>